<protein>
    <submittedName>
        <fullName evidence="2">Uncharacterized protein</fullName>
    </submittedName>
</protein>
<keyword evidence="3" id="KW-1185">Reference proteome</keyword>
<dbReference type="Proteomes" id="UP000018227">
    <property type="component" value="Unassembled WGS sequence"/>
</dbReference>
<comment type="caution">
    <text evidence="2">The sequence shown here is derived from an EMBL/GenBank/DDBJ whole genome shotgun (WGS) entry which is preliminary data.</text>
</comment>
<dbReference type="EMBL" id="ACIL03000013">
    <property type="protein sequence ID" value="ESL03268.1"/>
    <property type="molecule type" value="Genomic_DNA"/>
</dbReference>
<organism evidence="2 3">
    <name type="scientific">Catonella morbi ATCC 51271</name>
    <dbReference type="NCBI Taxonomy" id="592026"/>
    <lineage>
        <taxon>Bacteria</taxon>
        <taxon>Bacillati</taxon>
        <taxon>Bacillota</taxon>
        <taxon>Clostridia</taxon>
        <taxon>Lachnospirales</taxon>
        <taxon>Lachnospiraceae</taxon>
        <taxon>Catonella</taxon>
    </lineage>
</organism>
<feature type="transmembrane region" description="Helical" evidence="1">
    <location>
        <begin position="52"/>
        <end position="71"/>
    </location>
</feature>
<dbReference type="RefSeq" id="WP_023355010.1">
    <property type="nucleotide sequence ID" value="NZ_KI535368.1"/>
</dbReference>
<dbReference type="AlphaFoldDB" id="V2Y2S9"/>
<proteinExistence type="predicted"/>
<gene>
    <name evidence="2" type="ORF">GCWU0000282_002142</name>
</gene>
<name>V2Y2S9_9FIRM</name>
<keyword evidence="1" id="KW-0472">Membrane</keyword>
<reference evidence="2 3" key="1">
    <citation type="submission" date="2013-06" db="EMBL/GenBank/DDBJ databases">
        <authorList>
            <person name="Weinstock G."/>
            <person name="Sodergren E."/>
            <person name="Clifton S."/>
            <person name="Fulton L."/>
            <person name="Fulton B."/>
            <person name="Courtney L."/>
            <person name="Fronick C."/>
            <person name="Harrison M."/>
            <person name="Strong C."/>
            <person name="Farmer C."/>
            <person name="Delahaunty K."/>
            <person name="Markovic C."/>
            <person name="Hall O."/>
            <person name="Minx P."/>
            <person name="Tomlinson C."/>
            <person name="Mitreva M."/>
            <person name="Nelson J."/>
            <person name="Hou S."/>
            <person name="Wollam A."/>
            <person name="Pepin K.H."/>
            <person name="Johnson M."/>
            <person name="Bhonagiri V."/>
            <person name="Nash W.E."/>
            <person name="Warren W."/>
            <person name="Chinwalla A."/>
            <person name="Mardis E.R."/>
            <person name="Wilson R.K."/>
        </authorList>
    </citation>
    <scope>NUCLEOTIDE SEQUENCE [LARGE SCALE GENOMIC DNA]</scope>
    <source>
        <strain evidence="2 3">ATCC 51271</strain>
    </source>
</reference>
<dbReference type="eggNOG" id="ENOG50337IJ">
    <property type="taxonomic scope" value="Bacteria"/>
</dbReference>
<dbReference type="OrthoDB" id="2991202at2"/>
<feature type="transmembrane region" description="Helical" evidence="1">
    <location>
        <begin position="20"/>
        <end position="40"/>
    </location>
</feature>
<evidence type="ECO:0000313" key="2">
    <source>
        <dbReference type="EMBL" id="ESL03268.1"/>
    </source>
</evidence>
<evidence type="ECO:0000256" key="1">
    <source>
        <dbReference type="SAM" id="Phobius"/>
    </source>
</evidence>
<sequence length="74" mass="7965">MEKKIEGTVDKLLESISPGLHVFSIGSGIVLILLGIFLLFKNRGLKEKKGASYAGLICFVLGIVAVISGFVQMR</sequence>
<keyword evidence="1" id="KW-1133">Transmembrane helix</keyword>
<dbReference type="STRING" id="592026.GCWU0000282_002142"/>
<accession>V2Y2S9</accession>
<keyword evidence="1" id="KW-0812">Transmembrane</keyword>
<evidence type="ECO:0000313" key="3">
    <source>
        <dbReference type="Proteomes" id="UP000018227"/>
    </source>
</evidence>
<dbReference type="HOGENOM" id="CLU_199679_0_0_9"/>